<dbReference type="Proteomes" id="UP000229526">
    <property type="component" value="Unassembled WGS sequence"/>
</dbReference>
<feature type="transmembrane region" description="Helical" evidence="1">
    <location>
        <begin position="32"/>
        <end position="52"/>
    </location>
</feature>
<organism evidence="2 3">
    <name type="scientific">Candidatus Harrisonbacteria bacterium CG10_big_fil_rev_8_21_14_0_10_49_15</name>
    <dbReference type="NCBI Taxonomy" id="1974587"/>
    <lineage>
        <taxon>Bacteria</taxon>
        <taxon>Candidatus Harrisoniibacteriota</taxon>
    </lineage>
</organism>
<protein>
    <submittedName>
        <fullName evidence="2">Uncharacterized protein</fullName>
    </submittedName>
</protein>
<name>A0A2H0ULV7_9BACT</name>
<evidence type="ECO:0000313" key="2">
    <source>
        <dbReference type="EMBL" id="PIR87371.1"/>
    </source>
</evidence>
<gene>
    <name evidence="2" type="ORF">COU11_00725</name>
</gene>
<reference evidence="3" key="1">
    <citation type="submission" date="2017-09" db="EMBL/GenBank/DDBJ databases">
        <title>Depth-based differentiation of microbial function through sediment-hosted aquifers and enrichment of novel symbionts in the deep terrestrial subsurface.</title>
        <authorList>
            <person name="Probst A.J."/>
            <person name="Ladd B."/>
            <person name="Jarett J.K."/>
            <person name="Geller-Mcgrath D.E."/>
            <person name="Sieber C.M.K."/>
            <person name="Emerson J.B."/>
            <person name="Anantharaman K."/>
            <person name="Thomas B.C."/>
            <person name="Malmstrom R."/>
            <person name="Stieglmeier M."/>
            <person name="Klingl A."/>
            <person name="Woyke T."/>
            <person name="Ryan C.M."/>
            <person name="Banfield J.F."/>
        </authorList>
    </citation>
    <scope>NUCLEOTIDE SEQUENCE [LARGE SCALE GENOMIC DNA]</scope>
</reference>
<keyword evidence="1" id="KW-1133">Transmembrane helix</keyword>
<keyword evidence="1" id="KW-0812">Transmembrane</keyword>
<accession>A0A2H0ULV7</accession>
<comment type="caution">
    <text evidence="2">The sequence shown here is derived from an EMBL/GenBank/DDBJ whole genome shotgun (WGS) entry which is preliminary data.</text>
</comment>
<dbReference type="AlphaFoldDB" id="A0A2H0ULV7"/>
<proteinExistence type="predicted"/>
<evidence type="ECO:0000313" key="3">
    <source>
        <dbReference type="Proteomes" id="UP000229526"/>
    </source>
</evidence>
<dbReference type="EMBL" id="PFBD01000006">
    <property type="protein sequence ID" value="PIR87371.1"/>
    <property type="molecule type" value="Genomic_DNA"/>
</dbReference>
<evidence type="ECO:0000256" key="1">
    <source>
        <dbReference type="SAM" id="Phobius"/>
    </source>
</evidence>
<keyword evidence="1" id="KW-0472">Membrane</keyword>
<sequence length="282" mass="31153">MAERRSEQAESETLLGGLSNWKSADGAQRAGSFLLSLACWVIAGLILPYRLGAWAVAKVRNVDYRLLVGRLIFGRVTAYSLVLAGRQDLDRQLILTVGRLGKIRLLRTGVDIQETAKIRFRRKRRGEQTLFLLRDSFGNRLLLPPAAVLRLLGKHENGVACLTELFLRAEILARATGGHASPVENSHAKESDTKWENQVRVDLFFHGGIRLLRLADKCGNRLVLPDASVPSLLALHEKGSVDIAGLVCLATALAGGRLQEVRTDLVLLKRRRRTSSQATPVR</sequence>